<gene>
    <name evidence="2" type="ORF">sr16452</name>
</gene>
<keyword evidence="3" id="KW-1185">Reference proteome</keyword>
<dbReference type="Proteomes" id="UP000008867">
    <property type="component" value="Chromosome 20"/>
</dbReference>
<organism evidence="2 3">
    <name type="scientific">Sporisorium reilianum (strain SRZ2)</name>
    <name type="common">Maize head smut fungus</name>
    <dbReference type="NCBI Taxonomy" id="999809"/>
    <lineage>
        <taxon>Eukaryota</taxon>
        <taxon>Fungi</taxon>
        <taxon>Dikarya</taxon>
        <taxon>Basidiomycota</taxon>
        <taxon>Ustilaginomycotina</taxon>
        <taxon>Ustilaginomycetes</taxon>
        <taxon>Ustilaginales</taxon>
        <taxon>Ustilaginaceae</taxon>
        <taxon>Sporisorium</taxon>
    </lineage>
</organism>
<dbReference type="eggNOG" id="ENOG502SST9">
    <property type="taxonomic scope" value="Eukaryota"/>
</dbReference>
<sequence>MSRPPSKRRRFHAQPSTGDTSSTAHIFAPASTSHSTSILHPTSYEITLNHNTELKRSLLPPCFSPSPKESEEYGTRLVTWTGECGTQSITTDRFDAVHLLSHIPTKPCPTDDDADAAGWSDLDSDTEDLFYMTALEAATFAHQKAKTTLDAQRSVRLATLPSPSPPPPPSTKVAAVLSKAQFDLMQRTARAVASSSNASLLELKILANHGADARFAFLRNDAGMQQWSAVWEALKTSKGEMGYDAALNMCDDGGVKPSSGAGGALVAYDDSDSDSQSDPQPEPKVAEATQPSPQAASKTHSTEPPATTAATQPPTTPDDASLKKQKQAERLARAKQ</sequence>
<dbReference type="OrthoDB" id="2552978at2759"/>
<dbReference type="EMBL" id="FQ311442">
    <property type="protein sequence ID" value="CBQ70874.1"/>
    <property type="molecule type" value="Genomic_DNA"/>
</dbReference>
<feature type="compositionally biased region" description="Polar residues" evidence="1">
    <location>
        <begin position="289"/>
        <end position="299"/>
    </location>
</feature>
<dbReference type="HOGENOM" id="CLU_915648_0_0_1"/>
<feature type="region of interest" description="Disordered" evidence="1">
    <location>
        <begin position="1"/>
        <end position="24"/>
    </location>
</feature>
<feature type="compositionally biased region" description="Low complexity" evidence="1">
    <location>
        <begin position="304"/>
        <end position="313"/>
    </location>
</feature>
<reference evidence="2 3" key="1">
    <citation type="journal article" date="2010" name="Science">
        <title>Pathogenicity determinants in smut fungi revealed by genome comparison.</title>
        <authorList>
            <person name="Schirawski J."/>
            <person name="Mannhaupt G."/>
            <person name="Muench K."/>
            <person name="Brefort T."/>
            <person name="Schipper K."/>
            <person name="Doehlemann G."/>
            <person name="Di Stasio M."/>
            <person name="Roessel N."/>
            <person name="Mendoza-Mendoza A."/>
            <person name="Pester D."/>
            <person name="Mueller O."/>
            <person name="Winterberg B."/>
            <person name="Meyer E."/>
            <person name="Ghareeb H."/>
            <person name="Wollenberg T."/>
            <person name="Muensterkoetter M."/>
            <person name="Wong P."/>
            <person name="Walter M."/>
            <person name="Stukenbrock E."/>
            <person name="Gueldener U."/>
            <person name="Kahmann R."/>
        </authorList>
    </citation>
    <scope>NUCLEOTIDE SEQUENCE [LARGE SCALE GENOMIC DNA]</scope>
    <source>
        <strain evidence="3">SRZ2</strain>
    </source>
</reference>
<feature type="compositionally biased region" description="Polar residues" evidence="1">
    <location>
        <begin position="14"/>
        <end position="24"/>
    </location>
</feature>
<evidence type="ECO:0000313" key="3">
    <source>
        <dbReference type="Proteomes" id="UP000008867"/>
    </source>
</evidence>
<feature type="region of interest" description="Disordered" evidence="1">
    <location>
        <begin position="258"/>
        <end position="336"/>
    </location>
</feature>
<dbReference type="VEuPathDB" id="FungiDB:sr16452"/>
<evidence type="ECO:0000313" key="2">
    <source>
        <dbReference type="EMBL" id="CBQ70874.1"/>
    </source>
</evidence>
<feature type="compositionally biased region" description="Basic residues" evidence="1">
    <location>
        <begin position="1"/>
        <end position="12"/>
    </location>
</feature>
<proteinExistence type="predicted"/>
<feature type="compositionally biased region" description="Basic and acidic residues" evidence="1">
    <location>
        <begin position="320"/>
        <end position="336"/>
    </location>
</feature>
<name>E6ZUG7_SPORE</name>
<protein>
    <recommendedName>
        <fullName evidence="4">SURP motif domain-containing protein</fullName>
    </recommendedName>
</protein>
<evidence type="ECO:0000256" key="1">
    <source>
        <dbReference type="SAM" id="MobiDB-lite"/>
    </source>
</evidence>
<dbReference type="AlphaFoldDB" id="E6ZUG7"/>
<accession>E6ZUG7</accession>
<evidence type="ECO:0008006" key="4">
    <source>
        <dbReference type="Google" id="ProtNLM"/>
    </source>
</evidence>